<dbReference type="InterPro" id="IPR045079">
    <property type="entry name" value="Oxoprolinase-like"/>
</dbReference>
<sequence>MKTNHPKHEETAESPPRPIDAVEAEIFRFATTSVVDEIELNLTRTAFSELIYEYKDYCVGIVLADYTLLTQSAGSMPIFVGDLGPQVRDAVEAIGLDQLREGDVFLHNWSGVNGQHLNHISCCTPIFDKGRIVAYIVIRAHWADIGGSAPTSLSWKAQSVFEEGVQYRGLRVVREGNIVPDVMATIQANTRSPAAITGDLMAQIAGCMLGRSRWKDRVAERWTPEELERLIAFQAEASAELGRAAVRNIPDGRYEAACRLDNAGVEGTEPVDLHVAITISGDAMEVDFSGMPEQVATPINSGRLGGAVNIAKLAFKALCLPDRPADEWMFDALSVVAPPDTLVSASAEAPKGFWVMVPPTTVDLIFRAIGNAHPELVPAGHHGTVSGVFFTGNRESTGEFWLAIESYGGGFGATSENDGYGPLKSFIHGDNPGIPIELLEARFPLRIQSTRLRREAGGAGKRRGGPGIERIVEALEPLALQTAFDRTIDPPWGLAGGQPGLPGEVHVLQPGSDDWIEANKVTGLELQRGALVRIRTAGGGGWGEPEAPANTRDAA</sequence>
<name>A0AAW9RHW9_9GAMM</name>
<dbReference type="GO" id="GO:0017168">
    <property type="term" value="F:5-oxoprolinase (ATP-hydrolyzing) activity"/>
    <property type="evidence" value="ECO:0007669"/>
    <property type="project" value="TreeGrafter"/>
</dbReference>
<comment type="caution">
    <text evidence="2">The sequence shown here is derived from an EMBL/GenBank/DDBJ whole genome shotgun (WGS) entry which is preliminary data.</text>
</comment>
<dbReference type="GO" id="GO:0005829">
    <property type="term" value="C:cytosol"/>
    <property type="evidence" value="ECO:0007669"/>
    <property type="project" value="TreeGrafter"/>
</dbReference>
<feature type="domain" description="Hydantoinase B/oxoprolinase" evidence="1">
    <location>
        <begin position="20"/>
        <end position="545"/>
    </location>
</feature>
<protein>
    <submittedName>
        <fullName evidence="2">Hydantoinase B/oxoprolinase family protein</fullName>
    </submittedName>
</protein>
<evidence type="ECO:0000313" key="2">
    <source>
        <dbReference type="EMBL" id="MEJ8568579.1"/>
    </source>
</evidence>
<accession>A0AAW9RHW9</accession>
<dbReference type="EMBL" id="JAZHOG010000008">
    <property type="protein sequence ID" value="MEJ8568579.1"/>
    <property type="molecule type" value="Genomic_DNA"/>
</dbReference>
<gene>
    <name evidence="2" type="ORF">V3330_13180</name>
</gene>
<organism evidence="2 3">
    <name type="scientific">Elongatibacter sediminis</name>
    <dbReference type="NCBI Taxonomy" id="3119006"/>
    <lineage>
        <taxon>Bacteria</taxon>
        <taxon>Pseudomonadati</taxon>
        <taxon>Pseudomonadota</taxon>
        <taxon>Gammaproteobacteria</taxon>
        <taxon>Chromatiales</taxon>
        <taxon>Wenzhouxiangellaceae</taxon>
        <taxon>Elongatibacter</taxon>
    </lineage>
</organism>
<dbReference type="InterPro" id="IPR003692">
    <property type="entry name" value="Hydantoinase_B"/>
</dbReference>
<evidence type="ECO:0000313" key="3">
    <source>
        <dbReference type="Proteomes" id="UP001359886"/>
    </source>
</evidence>
<dbReference type="GO" id="GO:0006749">
    <property type="term" value="P:glutathione metabolic process"/>
    <property type="evidence" value="ECO:0007669"/>
    <property type="project" value="TreeGrafter"/>
</dbReference>
<keyword evidence="3" id="KW-1185">Reference proteome</keyword>
<evidence type="ECO:0000259" key="1">
    <source>
        <dbReference type="Pfam" id="PF02538"/>
    </source>
</evidence>
<dbReference type="PANTHER" id="PTHR11365">
    <property type="entry name" value="5-OXOPROLINASE RELATED"/>
    <property type="match status" value="1"/>
</dbReference>
<dbReference type="Proteomes" id="UP001359886">
    <property type="component" value="Unassembled WGS sequence"/>
</dbReference>
<proteinExistence type="predicted"/>
<dbReference type="Pfam" id="PF02538">
    <property type="entry name" value="Hydantoinase_B"/>
    <property type="match status" value="1"/>
</dbReference>
<dbReference type="PANTHER" id="PTHR11365:SF23">
    <property type="entry name" value="HYPOTHETICAL 5-OXOPROLINASE (EUROFUNG)-RELATED"/>
    <property type="match status" value="1"/>
</dbReference>
<dbReference type="RefSeq" id="WP_354695899.1">
    <property type="nucleotide sequence ID" value="NZ_JAZHOG010000008.1"/>
</dbReference>
<reference evidence="2 3" key="1">
    <citation type="submission" date="2024-02" db="EMBL/GenBank/DDBJ databases">
        <title>A novel Wenzhouxiangellaceae bacterium, isolated from coastal sediments.</title>
        <authorList>
            <person name="Du Z.-J."/>
            <person name="Ye Y.-Q."/>
            <person name="Zhang X.-Y."/>
        </authorList>
    </citation>
    <scope>NUCLEOTIDE SEQUENCE [LARGE SCALE GENOMIC DNA]</scope>
    <source>
        <strain evidence="2 3">CH-27</strain>
    </source>
</reference>
<dbReference type="AlphaFoldDB" id="A0AAW9RHW9"/>